<reference evidence="2 3" key="1">
    <citation type="submission" date="2016-11" db="EMBL/GenBank/DDBJ databases">
        <authorList>
            <person name="Jaros S."/>
            <person name="Januszkiewicz K."/>
            <person name="Wedrychowicz H."/>
        </authorList>
    </citation>
    <scope>NUCLEOTIDE SEQUENCE [LARGE SCALE GENOMIC DNA]</scope>
    <source>
        <strain evidence="2 3">DSM 25479</strain>
    </source>
</reference>
<dbReference type="OrthoDB" id="1274115at2"/>
<keyword evidence="1" id="KW-0812">Transmembrane</keyword>
<evidence type="ECO:0000256" key="1">
    <source>
        <dbReference type="SAM" id="Phobius"/>
    </source>
</evidence>
<proteinExistence type="predicted"/>
<feature type="transmembrane region" description="Helical" evidence="1">
    <location>
        <begin position="6"/>
        <end position="25"/>
    </location>
</feature>
<evidence type="ECO:0000313" key="3">
    <source>
        <dbReference type="Proteomes" id="UP000184335"/>
    </source>
</evidence>
<dbReference type="EMBL" id="FQYI01000026">
    <property type="protein sequence ID" value="SHJ27280.1"/>
    <property type="molecule type" value="Genomic_DNA"/>
</dbReference>
<dbReference type="RefSeq" id="WP_073181061.1">
    <property type="nucleotide sequence ID" value="NZ_FQYI01000026.1"/>
</dbReference>
<accession>A0A1M6HYH4</accession>
<keyword evidence="1" id="KW-0472">Membrane</keyword>
<sequence length="155" mass="18338">MNKSLIIIVLLLLIGIILYLSIGFISMDNEVGRFYYSKSLEEAEKEKSIINKYFVYDTNKKQISDAWLEYARSHDIFNNEKIETDKILLNIKNVKEFEEIKDIYWEAFFKNKKLTAFEDNEIISVVGVDKSMDTIIIKPNKNETFYVIKTRCVLW</sequence>
<protein>
    <submittedName>
        <fullName evidence="2">Uncharacterized protein</fullName>
    </submittedName>
</protein>
<organism evidence="2 3">
    <name type="scientific">Cruoricaptor ignavus</name>
    <dbReference type="NCBI Taxonomy" id="1118202"/>
    <lineage>
        <taxon>Bacteria</taxon>
        <taxon>Pseudomonadati</taxon>
        <taxon>Bacteroidota</taxon>
        <taxon>Flavobacteriia</taxon>
        <taxon>Flavobacteriales</taxon>
        <taxon>Weeksellaceae</taxon>
        <taxon>Cruoricaptor</taxon>
    </lineage>
</organism>
<keyword evidence="1" id="KW-1133">Transmembrane helix</keyword>
<evidence type="ECO:0000313" key="2">
    <source>
        <dbReference type="EMBL" id="SHJ27280.1"/>
    </source>
</evidence>
<keyword evidence="3" id="KW-1185">Reference proteome</keyword>
<dbReference type="AlphaFoldDB" id="A0A1M6HYH4"/>
<name>A0A1M6HYH4_9FLAO</name>
<gene>
    <name evidence="2" type="ORF">SAMN05443429_1262</name>
</gene>
<dbReference type="Proteomes" id="UP000184335">
    <property type="component" value="Unassembled WGS sequence"/>
</dbReference>
<dbReference type="STRING" id="1118202.SAMN05443429_1262"/>